<reference evidence="1" key="2">
    <citation type="submission" date="2021-02" db="EMBL/GenBank/DDBJ databases">
        <authorList>
            <person name="Kimball J.A."/>
            <person name="Haas M.W."/>
            <person name="Macchietto M."/>
            <person name="Kono T."/>
            <person name="Duquette J."/>
            <person name="Shao M."/>
        </authorList>
    </citation>
    <scope>NUCLEOTIDE SEQUENCE</scope>
    <source>
        <tissue evidence="1">Fresh leaf tissue</tissue>
    </source>
</reference>
<comment type="caution">
    <text evidence="1">The sequence shown here is derived from an EMBL/GenBank/DDBJ whole genome shotgun (WGS) entry which is preliminary data.</text>
</comment>
<dbReference type="Proteomes" id="UP000729402">
    <property type="component" value="Unassembled WGS sequence"/>
</dbReference>
<organism evidence="1 2">
    <name type="scientific">Zizania palustris</name>
    <name type="common">Northern wild rice</name>
    <dbReference type="NCBI Taxonomy" id="103762"/>
    <lineage>
        <taxon>Eukaryota</taxon>
        <taxon>Viridiplantae</taxon>
        <taxon>Streptophyta</taxon>
        <taxon>Embryophyta</taxon>
        <taxon>Tracheophyta</taxon>
        <taxon>Spermatophyta</taxon>
        <taxon>Magnoliopsida</taxon>
        <taxon>Liliopsida</taxon>
        <taxon>Poales</taxon>
        <taxon>Poaceae</taxon>
        <taxon>BOP clade</taxon>
        <taxon>Oryzoideae</taxon>
        <taxon>Oryzeae</taxon>
        <taxon>Zizaniinae</taxon>
        <taxon>Zizania</taxon>
    </lineage>
</organism>
<dbReference type="EMBL" id="JAAALK010000289">
    <property type="protein sequence ID" value="KAG8050946.1"/>
    <property type="molecule type" value="Genomic_DNA"/>
</dbReference>
<accession>A0A8J5S6V7</accession>
<gene>
    <name evidence="1" type="ORF">GUJ93_ZPchr0009g81</name>
</gene>
<sequence length="104" mass="11430">MLCPDYLLVLDFQTGDRSDHGNLEVLLSNKFRKTPGFGTPFLQNLRCRGLLWNGATTQKQSPHCCSAVEEYILYGDEVADGMLATLVTGDPELGRAVRLAVTAQ</sequence>
<proteinExistence type="predicted"/>
<protein>
    <submittedName>
        <fullName evidence="1">Uncharacterized protein</fullName>
    </submittedName>
</protein>
<evidence type="ECO:0000313" key="2">
    <source>
        <dbReference type="Proteomes" id="UP000729402"/>
    </source>
</evidence>
<keyword evidence="2" id="KW-1185">Reference proteome</keyword>
<name>A0A8J5S6V7_ZIZPA</name>
<evidence type="ECO:0000313" key="1">
    <source>
        <dbReference type="EMBL" id="KAG8050946.1"/>
    </source>
</evidence>
<dbReference type="AlphaFoldDB" id="A0A8J5S6V7"/>
<reference evidence="1" key="1">
    <citation type="journal article" date="2021" name="bioRxiv">
        <title>Whole Genome Assembly and Annotation of Northern Wild Rice, Zizania palustris L., Supports a Whole Genome Duplication in the Zizania Genus.</title>
        <authorList>
            <person name="Haas M."/>
            <person name="Kono T."/>
            <person name="Macchietto M."/>
            <person name="Millas R."/>
            <person name="McGilp L."/>
            <person name="Shao M."/>
            <person name="Duquette J."/>
            <person name="Hirsch C.N."/>
            <person name="Kimball J."/>
        </authorList>
    </citation>
    <scope>NUCLEOTIDE SEQUENCE</scope>
    <source>
        <tissue evidence="1">Fresh leaf tissue</tissue>
    </source>
</reference>